<organism evidence="1 2">
    <name type="scientific">Pangasianodon gigas</name>
    <name type="common">Mekong giant catfish</name>
    <name type="synonym">Pangasius gigas</name>
    <dbReference type="NCBI Taxonomy" id="30993"/>
    <lineage>
        <taxon>Eukaryota</taxon>
        <taxon>Metazoa</taxon>
        <taxon>Chordata</taxon>
        <taxon>Craniata</taxon>
        <taxon>Vertebrata</taxon>
        <taxon>Euteleostomi</taxon>
        <taxon>Actinopterygii</taxon>
        <taxon>Neopterygii</taxon>
        <taxon>Teleostei</taxon>
        <taxon>Ostariophysi</taxon>
        <taxon>Siluriformes</taxon>
        <taxon>Pangasiidae</taxon>
        <taxon>Pangasianodon</taxon>
    </lineage>
</organism>
<dbReference type="EMBL" id="CM040457">
    <property type="protein sequence ID" value="MCI4377014.1"/>
    <property type="molecule type" value="Genomic_DNA"/>
</dbReference>
<gene>
    <name evidence="1" type="ORF">PGIGA_G00198540</name>
</gene>
<evidence type="ECO:0000313" key="2">
    <source>
        <dbReference type="Proteomes" id="UP000829447"/>
    </source>
</evidence>
<sequence>MAFVAVVLGLSGAFFCMRRRSGYELKEKLRSKLNHIPVVKQSRLEPSNFLVLVLVTMAFVAVVLGLSGAFFCMRRRSGYELKEKLRSKLNHIPVVKQSRLEPSNFLVLVLVTMAFVAVVLGLSGAFFCMRRRSGYELKEKLVGMATDTGNDATATYQVRAGGSASACQHAA</sequence>
<reference evidence="1 2" key="1">
    <citation type="journal article" date="2022" name="bioRxiv">
        <title>An ancient truncated duplication of the anti-Mullerian hormone receptor type 2 gene is a potential conserved master sex determinant in the Pangasiidae catfish family.</title>
        <authorList>
            <person name="Wen M."/>
            <person name="Pan Q."/>
            <person name="Jouanno E."/>
            <person name="Montfort J."/>
            <person name="Zahm M."/>
            <person name="Cabau C."/>
            <person name="Klopp C."/>
            <person name="Iampietro C."/>
            <person name="Roques C."/>
            <person name="Bouchez O."/>
            <person name="Castinel A."/>
            <person name="Donnadieu C."/>
            <person name="Parrinello H."/>
            <person name="Poncet C."/>
            <person name="Belmonte E."/>
            <person name="Gautier V."/>
            <person name="Avarre J.-C."/>
            <person name="Dugue R."/>
            <person name="Gustiano R."/>
            <person name="Ha T.T.T."/>
            <person name="Campet M."/>
            <person name="Sriphairoj K."/>
            <person name="Ribolli J."/>
            <person name="de Almeida F.L."/>
            <person name="Desvignes T."/>
            <person name="Postlethwait J.H."/>
            <person name="Bucao C.F."/>
            <person name="Robinson-Rechavi M."/>
            <person name="Bobe J."/>
            <person name="Herpin A."/>
            <person name="Guiguen Y."/>
        </authorList>
    </citation>
    <scope>NUCLEOTIDE SEQUENCE [LARGE SCALE GENOMIC DNA]</scope>
    <source>
        <strain evidence="1">YG-Dec2019</strain>
    </source>
</reference>
<name>A0ACC5WDV0_PANGG</name>
<comment type="caution">
    <text evidence="1">The sequence shown here is derived from an EMBL/GenBank/DDBJ whole genome shotgun (WGS) entry which is preliminary data.</text>
</comment>
<protein>
    <submittedName>
        <fullName evidence="1">Uncharacterized protein</fullName>
    </submittedName>
</protein>
<evidence type="ECO:0000313" key="1">
    <source>
        <dbReference type="EMBL" id="MCI4377014.1"/>
    </source>
</evidence>
<proteinExistence type="predicted"/>
<accession>A0ACC5WDV0</accession>
<dbReference type="Proteomes" id="UP000829447">
    <property type="component" value="Linkage Group LG4"/>
</dbReference>
<keyword evidence="2" id="KW-1185">Reference proteome</keyword>